<sequence>PGGGPGGGHTATRWRPHSDPVAAAQRPGGGPGGGRTVTLWRPHSDCGVPQRLGGRRRTAVSPVAAAQRLKGRPHSDWAVAAAQRLVSGGRDSDPVAAAQRPGVGRTTTRWRPHSGHFLDPMQVHSNGGQPGQPPAMRRPTGHIDGGGGTEDELLIGLLIPAIFLFVGIPPTIVMARRIMSKRSHRAASMHRLVEQSNTPPPTSPGMNIPSSDIHEPEEVDSPENHKHAVHHFPSPSKNQKSANSKSTVVYPAGQSPPTSFHVQAASSRFVPK</sequence>
<feature type="region of interest" description="Disordered" evidence="1">
    <location>
        <begin position="89"/>
        <end position="147"/>
    </location>
</feature>
<organism evidence="3 4">
    <name type="scientific">Cymbomonas tetramitiformis</name>
    <dbReference type="NCBI Taxonomy" id="36881"/>
    <lineage>
        <taxon>Eukaryota</taxon>
        <taxon>Viridiplantae</taxon>
        <taxon>Chlorophyta</taxon>
        <taxon>Pyramimonadophyceae</taxon>
        <taxon>Pyramimonadales</taxon>
        <taxon>Pyramimonadaceae</taxon>
        <taxon>Cymbomonas</taxon>
    </lineage>
</organism>
<evidence type="ECO:0000256" key="1">
    <source>
        <dbReference type="SAM" id="MobiDB-lite"/>
    </source>
</evidence>
<dbReference type="Proteomes" id="UP001190700">
    <property type="component" value="Unassembled WGS sequence"/>
</dbReference>
<evidence type="ECO:0000256" key="2">
    <source>
        <dbReference type="SAM" id="Phobius"/>
    </source>
</evidence>
<feature type="compositionally biased region" description="Basic and acidic residues" evidence="1">
    <location>
        <begin position="212"/>
        <end position="226"/>
    </location>
</feature>
<feature type="region of interest" description="Disordered" evidence="1">
    <location>
        <begin position="186"/>
        <end position="272"/>
    </location>
</feature>
<keyword evidence="2" id="KW-1133">Transmembrane helix</keyword>
<proteinExistence type="predicted"/>
<keyword evidence="2" id="KW-0812">Transmembrane</keyword>
<gene>
    <name evidence="3" type="ORF">CYMTET_16311</name>
</gene>
<feature type="non-terminal residue" evidence="3">
    <location>
        <position position="1"/>
    </location>
</feature>
<feature type="compositionally biased region" description="Polar residues" evidence="1">
    <location>
        <begin position="235"/>
        <end position="247"/>
    </location>
</feature>
<feature type="region of interest" description="Disordered" evidence="1">
    <location>
        <begin position="1"/>
        <end position="58"/>
    </location>
</feature>
<feature type="transmembrane region" description="Helical" evidence="2">
    <location>
        <begin position="153"/>
        <end position="175"/>
    </location>
</feature>
<protein>
    <submittedName>
        <fullName evidence="3">Uncharacterized protein</fullName>
    </submittedName>
</protein>
<evidence type="ECO:0000313" key="3">
    <source>
        <dbReference type="EMBL" id="KAK3275566.1"/>
    </source>
</evidence>
<dbReference type="EMBL" id="LGRX02007149">
    <property type="protein sequence ID" value="KAK3275566.1"/>
    <property type="molecule type" value="Genomic_DNA"/>
</dbReference>
<keyword evidence="4" id="KW-1185">Reference proteome</keyword>
<feature type="compositionally biased region" description="Polar residues" evidence="1">
    <location>
        <begin position="255"/>
        <end position="266"/>
    </location>
</feature>
<name>A0AAE0L821_9CHLO</name>
<dbReference type="AlphaFoldDB" id="A0AAE0L821"/>
<comment type="caution">
    <text evidence="3">The sequence shown here is derived from an EMBL/GenBank/DDBJ whole genome shotgun (WGS) entry which is preliminary data.</text>
</comment>
<keyword evidence="2" id="KW-0472">Membrane</keyword>
<reference evidence="3 4" key="1">
    <citation type="journal article" date="2015" name="Genome Biol. Evol.">
        <title>Comparative Genomics of a Bacterivorous Green Alga Reveals Evolutionary Causalities and Consequences of Phago-Mixotrophic Mode of Nutrition.</title>
        <authorList>
            <person name="Burns J.A."/>
            <person name="Paasch A."/>
            <person name="Narechania A."/>
            <person name="Kim E."/>
        </authorList>
    </citation>
    <scope>NUCLEOTIDE SEQUENCE [LARGE SCALE GENOMIC DNA]</scope>
    <source>
        <strain evidence="3 4">PLY_AMNH</strain>
    </source>
</reference>
<evidence type="ECO:0000313" key="4">
    <source>
        <dbReference type="Proteomes" id="UP001190700"/>
    </source>
</evidence>
<accession>A0AAE0L821</accession>